<name>A0A9P4TSE2_9PEZI</name>
<evidence type="ECO:0000313" key="3">
    <source>
        <dbReference type="EMBL" id="KAF2416700.1"/>
    </source>
</evidence>
<dbReference type="EMBL" id="MU007151">
    <property type="protein sequence ID" value="KAF2416700.1"/>
    <property type="molecule type" value="Genomic_DNA"/>
</dbReference>
<gene>
    <name evidence="3" type="ORF">EJ08DRAFT_739524</name>
</gene>
<evidence type="ECO:0000313" key="4">
    <source>
        <dbReference type="Proteomes" id="UP000800235"/>
    </source>
</evidence>
<feature type="coiled-coil region" evidence="1">
    <location>
        <begin position="178"/>
        <end position="205"/>
    </location>
</feature>
<keyword evidence="1" id="KW-0175">Coiled coil</keyword>
<sequence length="374" mass="41995">MPRLPPPPPQTLYTLGENGNYNPIDGQYVRIDAVENDPPPYTHEPRTVGNEPESNEPQSNQTQGNELSNHEPRNNNQASITRLLNELTGRLFETEIMQFEAQELIRRLERRQTELENERVSDVTADLRSPADYRSATERTILPEHQHLPYRSIFFPVLDVQQPSGSAILGNRSPREWLAAQTEQLHELQESVQRVRQKFTAMNIEINQDATLPPHVGQGNLSGRTRRGPFSPLIIDDTTPALDPIPRRFRRGGTRTPMIWLGNGAAEANRSITRAEIAAVSTSTRTRMIWLGNDAAEELNRSNANAEIAAVSPPVARQRLEEQHGDNDELPAYAPPQRGRELSSSFFFGSVDTIRERGNSGSESIASDEDRGEM</sequence>
<protein>
    <submittedName>
        <fullName evidence="3">Uncharacterized protein</fullName>
    </submittedName>
</protein>
<feature type="compositionally biased region" description="Pro residues" evidence="2">
    <location>
        <begin position="1"/>
        <end position="10"/>
    </location>
</feature>
<comment type="caution">
    <text evidence="3">The sequence shown here is derived from an EMBL/GenBank/DDBJ whole genome shotgun (WGS) entry which is preliminary data.</text>
</comment>
<evidence type="ECO:0000256" key="1">
    <source>
        <dbReference type="SAM" id="Coils"/>
    </source>
</evidence>
<organism evidence="3 4">
    <name type="scientific">Tothia fuscella</name>
    <dbReference type="NCBI Taxonomy" id="1048955"/>
    <lineage>
        <taxon>Eukaryota</taxon>
        <taxon>Fungi</taxon>
        <taxon>Dikarya</taxon>
        <taxon>Ascomycota</taxon>
        <taxon>Pezizomycotina</taxon>
        <taxon>Dothideomycetes</taxon>
        <taxon>Pleosporomycetidae</taxon>
        <taxon>Venturiales</taxon>
        <taxon>Cylindrosympodiaceae</taxon>
        <taxon>Tothia</taxon>
    </lineage>
</organism>
<dbReference type="Proteomes" id="UP000800235">
    <property type="component" value="Unassembled WGS sequence"/>
</dbReference>
<evidence type="ECO:0000256" key="2">
    <source>
        <dbReference type="SAM" id="MobiDB-lite"/>
    </source>
</evidence>
<accession>A0A9P4TSE2</accession>
<feature type="region of interest" description="Disordered" evidence="2">
    <location>
        <begin position="1"/>
        <end position="76"/>
    </location>
</feature>
<proteinExistence type="predicted"/>
<keyword evidence="4" id="KW-1185">Reference proteome</keyword>
<reference evidence="3" key="1">
    <citation type="journal article" date="2020" name="Stud. Mycol.">
        <title>101 Dothideomycetes genomes: a test case for predicting lifestyles and emergence of pathogens.</title>
        <authorList>
            <person name="Haridas S."/>
            <person name="Albert R."/>
            <person name="Binder M."/>
            <person name="Bloem J."/>
            <person name="Labutti K."/>
            <person name="Salamov A."/>
            <person name="Andreopoulos B."/>
            <person name="Baker S."/>
            <person name="Barry K."/>
            <person name="Bills G."/>
            <person name="Bluhm B."/>
            <person name="Cannon C."/>
            <person name="Castanera R."/>
            <person name="Culley D."/>
            <person name="Daum C."/>
            <person name="Ezra D."/>
            <person name="Gonzalez J."/>
            <person name="Henrissat B."/>
            <person name="Kuo A."/>
            <person name="Liang C."/>
            <person name="Lipzen A."/>
            <person name="Lutzoni F."/>
            <person name="Magnuson J."/>
            <person name="Mondo S."/>
            <person name="Nolan M."/>
            <person name="Ohm R."/>
            <person name="Pangilinan J."/>
            <person name="Park H.-J."/>
            <person name="Ramirez L."/>
            <person name="Alfaro M."/>
            <person name="Sun H."/>
            <person name="Tritt A."/>
            <person name="Yoshinaga Y."/>
            <person name="Zwiers L.-H."/>
            <person name="Turgeon B."/>
            <person name="Goodwin S."/>
            <person name="Spatafora J."/>
            <person name="Crous P."/>
            <person name="Grigoriev I."/>
        </authorList>
    </citation>
    <scope>NUCLEOTIDE SEQUENCE</scope>
    <source>
        <strain evidence="3">CBS 130266</strain>
    </source>
</reference>
<feature type="region of interest" description="Disordered" evidence="2">
    <location>
        <begin position="225"/>
        <end position="249"/>
    </location>
</feature>
<feature type="compositionally biased region" description="Polar residues" evidence="2">
    <location>
        <begin position="11"/>
        <end position="21"/>
    </location>
</feature>
<feature type="compositionally biased region" description="Polar residues" evidence="2">
    <location>
        <begin position="55"/>
        <end position="67"/>
    </location>
</feature>
<feature type="region of interest" description="Disordered" evidence="2">
    <location>
        <begin position="320"/>
        <end position="374"/>
    </location>
</feature>
<dbReference type="AlphaFoldDB" id="A0A9P4TSE2"/>